<evidence type="ECO:0000256" key="4">
    <source>
        <dbReference type="HAMAP-Rule" id="MF_00688"/>
    </source>
</evidence>
<dbReference type="Pfam" id="PF03588">
    <property type="entry name" value="Leu_Phe_trans"/>
    <property type="match status" value="1"/>
</dbReference>
<comment type="catalytic activity">
    <reaction evidence="4">
        <text>N-terminal L-lysyl-[protein] + L-leucyl-tRNA(Leu) = N-terminal L-leucyl-L-lysyl-[protein] + tRNA(Leu) + H(+)</text>
        <dbReference type="Rhea" id="RHEA:12340"/>
        <dbReference type="Rhea" id="RHEA-COMP:9613"/>
        <dbReference type="Rhea" id="RHEA-COMP:9622"/>
        <dbReference type="Rhea" id="RHEA-COMP:12670"/>
        <dbReference type="Rhea" id="RHEA-COMP:12671"/>
        <dbReference type="ChEBI" id="CHEBI:15378"/>
        <dbReference type="ChEBI" id="CHEBI:65249"/>
        <dbReference type="ChEBI" id="CHEBI:78442"/>
        <dbReference type="ChEBI" id="CHEBI:78494"/>
        <dbReference type="ChEBI" id="CHEBI:133043"/>
        <dbReference type="EC" id="2.3.2.6"/>
    </reaction>
</comment>
<protein>
    <recommendedName>
        <fullName evidence="4">Leucyl/phenylalanyl-tRNA--protein transferase</fullName>
        <ecNumber evidence="4">2.3.2.6</ecNumber>
    </recommendedName>
    <alternativeName>
        <fullName evidence="4">L/F-transferase</fullName>
    </alternativeName>
    <alternativeName>
        <fullName evidence="4">Leucyltransferase</fullName>
    </alternativeName>
    <alternativeName>
        <fullName evidence="4">Phenyalanyltransferase</fullName>
    </alternativeName>
</protein>
<keyword evidence="1 4" id="KW-0963">Cytoplasm</keyword>
<dbReference type="PANTHER" id="PTHR30098">
    <property type="entry name" value="LEUCYL/PHENYLALANYL-TRNA--PROTEIN TRANSFERASE"/>
    <property type="match status" value="1"/>
</dbReference>
<dbReference type="InterPro" id="IPR004616">
    <property type="entry name" value="Leu/Phe-tRNA_Trfase"/>
</dbReference>
<dbReference type="InterPro" id="IPR016181">
    <property type="entry name" value="Acyl_CoA_acyltransferase"/>
</dbReference>
<dbReference type="EMBL" id="BSNJ01000001">
    <property type="protein sequence ID" value="GLQ19073.1"/>
    <property type="molecule type" value="Genomic_DNA"/>
</dbReference>
<keyword evidence="6" id="KW-1185">Reference proteome</keyword>
<dbReference type="RefSeq" id="WP_284368832.1">
    <property type="nucleotide sequence ID" value="NZ_BSNJ01000001.1"/>
</dbReference>
<keyword evidence="3 4" id="KW-0012">Acyltransferase</keyword>
<name>A0ABQ5UWZ0_9PROT</name>
<proteinExistence type="inferred from homology"/>
<dbReference type="Proteomes" id="UP001161390">
    <property type="component" value="Unassembled WGS sequence"/>
</dbReference>
<dbReference type="GO" id="GO:0016740">
    <property type="term" value="F:transferase activity"/>
    <property type="evidence" value="ECO:0007669"/>
    <property type="project" value="UniProtKB-KW"/>
</dbReference>
<comment type="caution">
    <text evidence="5">The sequence shown here is derived from an EMBL/GenBank/DDBJ whole genome shotgun (WGS) entry which is preliminary data.</text>
</comment>
<comment type="similarity">
    <text evidence="4">Belongs to the L/F-transferase family.</text>
</comment>
<evidence type="ECO:0000313" key="6">
    <source>
        <dbReference type="Proteomes" id="UP001161390"/>
    </source>
</evidence>
<reference evidence="5" key="2">
    <citation type="submission" date="2023-01" db="EMBL/GenBank/DDBJ databases">
        <title>Draft genome sequence of Algimonas porphyrae strain NBRC 108216.</title>
        <authorList>
            <person name="Sun Q."/>
            <person name="Mori K."/>
        </authorList>
    </citation>
    <scope>NUCLEOTIDE SEQUENCE</scope>
    <source>
        <strain evidence="5">NBRC 108216</strain>
    </source>
</reference>
<comment type="subcellular location">
    <subcellularLocation>
        <location evidence="4">Cytoplasm</location>
    </subcellularLocation>
</comment>
<comment type="catalytic activity">
    <reaction evidence="4">
        <text>N-terminal L-arginyl-[protein] + L-leucyl-tRNA(Leu) = N-terminal L-leucyl-L-arginyl-[protein] + tRNA(Leu) + H(+)</text>
        <dbReference type="Rhea" id="RHEA:50416"/>
        <dbReference type="Rhea" id="RHEA-COMP:9613"/>
        <dbReference type="Rhea" id="RHEA-COMP:9622"/>
        <dbReference type="Rhea" id="RHEA-COMP:12672"/>
        <dbReference type="Rhea" id="RHEA-COMP:12673"/>
        <dbReference type="ChEBI" id="CHEBI:15378"/>
        <dbReference type="ChEBI" id="CHEBI:64719"/>
        <dbReference type="ChEBI" id="CHEBI:78442"/>
        <dbReference type="ChEBI" id="CHEBI:78494"/>
        <dbReference type="ChEBI" id="CHEBI:133044"/>
        <dbReference type="EC" id="2.3.2.6"/>
    </reaction>
</comment>
<comment type="catalytic activity">
    <reaction evidence="4">
        <text>L-phenylalanyl-tRNA(Phe) + an N-terminal L-alpha-aminoacyl-[protein] = an N-terminal L-phenylalanyl-L-alpha-aminoacyl-[protein] + tRNA(Phe)</text>
        <dbReference type="Rhea" id="RHEA:43632"/>
        <dbReference type="Rhea" id="RHEA-COMP:9668"/>
        <dbReference type="Rhea" id="RHEA-COMP:9699"/>
        <dbReference type="Rhea" id="RHEA-COMP:10636"/>
        <dbReference type="Rhea" id="RHEA-COMP:10637"/>
        <dbReference type="ChEBI" id="CHEBI:78442"/>
        <dbReference type="ChEBI" id="CHEBI:78531"/>
        <dbReference type="ChEBI" id="CHEBI:78597"/>
        <dbReference type="ChEBI" id="CHEBI:83561"/>
        <dbReference type="EC" id="2.3.2.6"/>
    </reaction>
</comment>
<reference evidence="5" key="1">
    <citation type="journal article" date="2014" name="Int. J. Syst. Evol. Microbiol.">
        <title>Complete genome of a new Firmicutes species belonging to the dominant human colonic microbiota ('Ruminococcus bicirculans') reveals two chromosomes and a selective capacity to utilize plant glucans.</title>
        <authorList>
            <consortium name="NISC Comparative Sequencing Program"/>
            <person name="Wegmann U."/>
            <person name="Louis P."/>
            <person name="Goesmann A."/>
            <person name="Henrissat B."/>
            <person name="Duncan S.H."/>
            <person name="Flint H.J."/>
        </authorList>
    </citation>
    <scope>NUCLEOTIDE SEQUENCE</scope>
    <source>
        <strain evidence="5">NBRC 108216</strain>
    </source>
</reference>
<evidence type="ECO:0000256" key="2">
    <source>
        <dbReference type="ARBA" id="ARBA00022679"/>
    </source>
</evidence>
<evidence type="ECO:0000256" key="1">
    <source>
        <dbReference type="ARBA" id="ARBA00022490"/>
    </source>
</evidence>
<comment type="function">
    <text evidence="4">Functions in the N-end rule pathway of protein degradation where it conjugates Leu, Phe and, less efficiently, Met from aminoacyl-tRNAs to the N-termini of proteins containing an N-terminal arginine or lysine.</text>
</comment>
<dbReference type="InterPro" id="IPR042203">
    <property type="entry name" value="Leu/Phe-tRNA_Trfase_C"/>
</dbReference>
<dbReference type="HAMAP" id="MF_00688">
    <property type="entry name" value="Leu_Phe_trans"/>
    <property type="match status" value="1"/>
</dbReference>
<evidence type="ECO:0000313" key="5">
    <source>
        <dbReference type="EMBL" id="GLQ19073.1"/>
    </source>
</evidence>
<gene>
    <name evidence="4 5" type="primary">aat</name>
    <name evidence="5" type="ORF">GCM10007854_00280</name>
</gene>
<keyword evidence="2 4" id="KW-0808">Transferase</keyword>
<organism evidence="5 6">
    <name type="scientific">Algimonas porphyrae</name>
    <dbReference type="NCBI Taxonomy" id="1128113"/>
    <lineage>
        <taxon>Bacteria</taxon>
        <taxon>Pseudomonadati</taxon>
        <taxon>Pseudomonadota</taxon>
        <taxon>Alphaproteobacteria</taxon>
        <taxon>Maricaulales</taxon>
        <taxon>Robiginitomaculaceae</taxon>
        <taxon>Algimonas</taxon>
    </lineage>
</organism>
<dbReference type="Gene3D" id="3.40.630.70">
    <property type="entry name" value="Leucyl/phenylalanyl-tRNA-protein transferase, C-terminal domain"/>
    <property type="match status" value="1"/>
</dbReference>
<dbReference type="PANTHER" id="PTHR30098:SF2">
    <property type="entry name" value="LEUCYL_PHENYLALANYL-TRNA--PROTEIN TRANSFERASE"/>
    <property type="match status" value="1"/>
</dbReference>
<accession>A0ABQ5UWZ0</accession>
<dbReference type="EC" id="2.3.2.6" evidence="4"/>
<dbReference type="SUPFAM" id="SSF55729">
    <property type="entry name" value="Acyl-CoA N-acyltransferases (Nat)"/>
    <property type="match status" value="1"/>
</dbReference>
<evidence type="ECO:0000256" key="3">
    <source>
        <dbReference type="ARBA" id="ARBA00023315"/>
    </source>
</evidence>
<sequence length="194" mass="22078">MTGFGAEELIDCYRRGAFPMAESRWSDGFYLMEPDTRAVFPLDTFKPSRSMEKFRRKTSLTVTINQAFADVIGACATSHPETWISFGIEGLYRDLHDRNLAHSVEVWDQSRLVGGLYGVTQGGAFFGESMFSRATNASKLALIHLIERLRDRRFTLLDAQYMTDHLASLGAIEISRDDYLARLRRAIFIETTFD</sequence>
<dbReference type="NCBIfam" id="TIGR00667">
    <property type="entry name" value="aat"/>
    <property type="match status" value="1"/>
</dbReference>